<evidence type="ECO:0000256" key="2">
    <source>
        <dbReference type="ARBA" id="ARBA00022691"/>
    </source>
</evidence>
<keyword evidence="3" id="KW-0479">Metal-binding</keyword>
<dbReference type="InterPro" id="IPR014191">
    <property type="entry name" value="Anaer_RNR_activator"/>
</dbReference>
<evidence type="ECO:0000256" key="4">
    <source>
        <dbReference type="ARBA" id="ARBA00023004"/>
    </source>
</evidence>
<dbReference type="GO" id="GO:0046872">
    <property type="term" value="F:metal ion binding"/>
    <property type="evidence" value="ECO:0007669"/>
    <property type="project" value="UniProtKB-KW"/>
</dbReference>
<reference evidence="6 7" key="1">
    <citation type="submission" date="2015-04" db="EMBL/GenBank/DDBJ databases">
        <title>Draft Genome Sequence of the Novel Agar-Digesting Marine Bacterium Q1.</title>
        <authorList>
            <person name="Li Y."/>
            <person name="Li D."/>
            <person name="Chen G."/>
            <person name="Du Z."/>
        </authorList>
    </citation>
    <scope>NUCLEOTIDE SEQUENCE [LARGE SCALE GENOMIC DNA]</scope>
    <source>
        <strain evidence="6 7">Q1</strain>
    </source>
</reference>
<evidence type="ECO:0000256" key="1">
    <source>
        <dbReference type="ARBA" id="ARBA00001966"/>
    </source>
</evidence>
<dbReference type="GO" id="GO:0051536">
    <property type="term" value="F:iron-sulfur cluster binding"/>
    <property type="evidence" value="ECO:0007669"/>
    <property type="project" value="UniProtKB-KW"/>
</dbReference>
<dbReference type="InterPro" id="IPR013785">
    <property type="entry name" value="Aldolase_TIM"/>
</dbReference>
<dbReference type="InterPro" id="IPR007197">
    <property type="entry name" value="rSAM"/>
</dbReference>
<comment type="caution">
    <text evidence="6">The sequence shown here is derived from an EMBL/GenBank/DDBJ whole genome shotgun (WGS) entry which is preliminary data.</text>
</comment>
<dbReference type="SUPFAM" id="SSF102114">
    <property type="entry name" value="Radical SAM enzymes"/>
    <property type="match status" value="1"/>
</dbReference>
<dbReference type="STRING" id="1513271.XM47_04635"/>
<accession>A0A0J8GU64</accession>
<keyword evidence="2" id="KW-0949">S-adenosyl-L-methionine</keyword>
<comment type="cofactor">
    <cofactor evidence="1">
        <name>[4Fe-4S] cluster</name>
        <dbReference type="ChEBI" id="CHEBI:49883"/>
    </cofactor>
</comment>
<protein>
    <submittedName>
        <fullName evidence="6">Uncharacterized protein</fullName>
    </submittedName>
</protein>
<dbReference type="EMBL" id="LAZL01000005">
    <property type="protein sequence ID" value="KMT66282.1"/>
    <property type="molecule type" value="Genomic_DNA"/>
</dbReference>
<proteinExistence type="predicted"/>
<gene>
    <name evidence="6" type="ORF">XM47_04635</name>
</gene>
<name>A0A0J8GU64_9ALTE</name>
<evidence type="ECO:0000313" key="6">
    <source>
        <dbReference type="EMBL" id="KMT66282.1"/>
    </source>
</evidence>
<dbReference type="SFLD" id="SFLDS00029">
    <property type="entry name" value="Radical_SAM"/>
    <property type="match status" value="1"/>
</dbReference>
<keyword evidence="4" id="KW-0408">Iron</keyword>
<dbReference type="PATRIC" id="fig|1513271.3.peg.959"/>
<dbReference type="AlphaFoldDB" id="A0A0J8GU64"/>
<dbReference type="Gene3D" id="3.20.20.70">
    <property type="entry name" value="Aldolase class I"/>
    <property type="match status" value="1"/>
</dbReference>
<dbReference type="RefSeq" id="WP_048690279.1">
    <property type="nucleotide sequence ID" value="NZ_KQ130484.1"/>
</dbReference>
<evidence type="ECO:0000313" key="7">
    <source>
        <dbReference type="Proteomes" id="UP000037600"/>
    </source>
</evidence>
<dbReference type="Proteomes" id="UP000037600">
    <property type="component" value="Unassembled WGS sequence"/>
</dbReference>
<dbReference type="NCBIfam" id="TIGR02826">
    <property type="entry name" value="RNR_activ_nrdG3"/>
    <property type="match status" value="1"/>
</dbReference>
<dbReference type="OrthoDB" id="9782387at2"/>
<evidence type="ECO:0000256" key="3">
    <source>
        <dbReference type="ARBA" id="ARBA00022723"/>
    </source>
</evidence>
<keyword evidence="7" id="KW-1185">Reference proteome</keyword>
<dbReference type="GO" id="GO:0003824">
    <property type="term" value="F:catalytic activity"/>
    <property type="evidence" value="ECO:0007669"/>
    <property type="project" value="InterPro"/>
</dbReference>
<evidence type="ECO:0000256" key="5">
    <source>
        <dbReference type="ARBA" id="ARBA00023014"/>
    </source>
</evidence>
<sequence>MFNYISPPQIVLQEVPSEISLLFTITGCRLNCLGCHSPEIQNAKFGTPLSCEIFTQWIDKYQALISCVVFFGGEWQSQRLIELLKISQGYKLKTCLYTGKEKVSQAIIAHLDYLKLGPWVESLGGLESSNTNQRMFNVKTGELLNVRFLR</sequence>
<organism evidence="6 7">
    <name type="scientific">Catenovulum maritimum</name>
    <dbReference type="NCBI Taxonomy" id="1513271"/>
    <lineage>
        <taxon>Bacteria</taxon>
        <taxon>Pseudomonadati</taxon>
        <taxon>Pseudomonadota</taxon>
        <taxon>Gammaproteobacteria</taxon>
        <taxon>Alteromonadales</taxon>
        <taxon>Alteromonadaceae</taxon>
        <taxon>Catenovulum</taxon>
    </lineage>
</organism>
<dbReference type="Pfam" id="PF13353">
    <property type="entry name" value="Fer4_12"/>
    <property type="match status" value="1"/>
</dbReference>
<keyword evidence="5" id="KW-0411">Iron-sulfur</keyword>
<dbReference type="InterPro" id="IPR058240">
    <property type="entry name" value="rSAM_sf"/>
</dbReference>